<gene>
    <name evidence="2" type="ORF">Tci_903990</name>
</gene>
<name>A0A699VF48_TANCI</name>
<dbReference type="EMBL" id="BKCJ011419801">
    <property type="protein sequence ID" value="GFD32021.1"/>
    <property type="molecule type" value="Genomic_DNA"/>
</dbReference>
<feature type="region of interest" description="Disordered" evidence="1">
    <location>
        <begin position="23"/>
        <end position="50"/>
    </location>
</feature>
<feature type="non-terminal residue" evidence="2">
    <location>
        <position position="1"/>
    </location>
</feature>
<sequence length="50" mass="5848">NELFQKLLEDLKELAEYKESLENSSKEIVVSNSNQEKEEPPQDSDIRQLI</sequence>
<organism evidence="2">
    <name type="scientific">Tanacetum cinerariifolium</name>
    <name type="common">Dalmatian daisy</name>
    <name type="synonym">Chrysanthemum cinerariifolium</name>
    <dbReference type="NCBI Taxonomy" id="118510"/>
    <lineage>
        <taxon>Eukaryota</taxon>
        <taxon>Viridiplantae</taxon>
        <taxon>Streptophyta</taxon>
        <taxon>Embryophyta</taxon>
        <taxon>Tracheophyta</taxon>
        <taxon>Spermatophyta</taxon>
        <taxon>Magnoliopsida</taxon>
        <taxon>eudicotyledons</taxon>
        <taxon>Gunneridae</taxon>
        <taxon>Pentapetalae</taxon>
        <taxon>asterids</taxon>
        <taxon>campanulids</taxon>
        <taxon>Asterales</taxon>
        <taxon>Asteraceae</taxon>
        <taxon>Asteroideae</taxon>
        <taxon>Anthemideae</taxon>
        <taxon>Anthemidinae</taxon>
        <taxon>Tanacetum</taxon>
    </lineage>
</organism>
<evidence type="ECO:0000313" key="2">
    <source>
        <dbReference type="EMBL" id="GFD32021.1"/>
    </source>
</evidence>
<comment type="caution">
    <text evidence="2">The sequence shown here is derived from an EMBL/GenBank/DDBJ whole genome shotgun (WGS) entry which is preliminary data.</text>
</comment>
<dbReference type="AlphaFoldDB" id="A0A699VF48"/>
<accession>A0A699VF48</accession>
<reference evidence="2" key="1">
    <citation type="journal article" date="2019" name="Sci. Rep.">
        <title>Draft genome of Tanacetum cinerariifolium, the natural source of mosquito coil.</title>
        <authorList>
            <person name="Yamashiro T."/>
            <person name="Shiraishi A."/>
            <person name="Satake H."/>
            <person name="Nakayama K."/>
        </authorList>
    </citation>
    <scope>NUCLEOTIDE SEQUENCE</scope>
</reference>
<proteinExistence type="predicted"/>
<evidence type="ECO:0000256" key="1">
    <source>
        <dbReference type="SAM" id="MobiDB-lite"/>
    </source>
</evidence>
<protein>
    <submittedName>
        <fullName evidence="2">Uncharacterized protein</fullName>
    </submittedName>
</protein>
<feature type="compositionally biased region" description="Basic and acidic residues" evidence="1">
    <location>
        <begin position="35"/>
        <end position="50"/>
    </location>
</feature>